<dbReference type="SUPFAM" id="SSF54631">
    <property type="entry name" value="CBS-domain pair"/>
    <property type="match status" value="1"/>
</dbReference>
<sequence>MTSKVKFLISKTLVTAEKGTKLEDVVKMMASMNIGSVIITDKEKPVGIITERDIIRALAEGIPLTEKIENVGTMDLITVFEDDSIYTAAEKMNKYNIRHLVVIDKEGNFKGVISIRDLIRESYVLKALANVSQEEWLGSD</sequence>
<evidence type="ECO:0000256" key="2">
    <source>
        <dbReference type="PROSITE-ProRule" id="PRU00703"/>
    </source>
</evidence>
<dbReference type="GeneID" id="42779823"/>
<dbReference type="PROSITE" id="PS51371">
    <property type="entry name" value="CBS"/>
    <property type="match status" value="2"/>
</dbReference>
<dbReference type="PANTHER" id="PTHR43080">
    <property type="entry name" value="CBS DOMAIN-CONTAINING PROTEIN CBSX3, MITOCHONDRIAL"/>
    <property type="match status" value="1"/>
</dbReference>
<protein>
    <submittedName>
        <fullName evidence="5">CBS domain-containing protein</fullName>
    </submittedName>
</protein>
<dbReference type="EMBL" id="CP045482">
    <property type="protein sequence ID" value="QGR22075.1"/>
    <property type="molecule type" value="Genomic_DNA"/>
</dbReference>
<dbReference type="CDD" id="cd09836">
    <property type="entry name" value="CBS_pair_arch"/>
    <property type="match status" value="1"/>
</dbReference>
<dbReference type="InterPro" id="IPR051257">
    <property type="entry name" value="Diverse_CBS-Domain"/>
</dbReference>
<keyword evidence="1 2" id="KW-0129">CBS domain</keyword>
<feature type="domain" description="CBS" evidence="3">
    <location>
        <begin position="9"/>
        <end position="64"/>
    </location>
</feature>
<dbReference type="KEGG" id="aamb:D1866_08775"/>
<dbReference type="Proteomes" id="UP000474054">
    <property type="component" value="Unassembled WGS sequence"/>
</dbReference>
<evidence type="ECO:0000313" key="7">
    <source>
        <dbReference type="Proteomes" id="UP000474054"/>
    </source>
</evidence>
<dbReference type="Proteomes" id="UP000426328">
    <property type="component" value="Chromosome"/>
</dbReference>
<dbReference type="InterPro" id="IPR000644">
    <property type="entry name" value="CBS_dom"/>
</dbReference>
<gene>
    <name evidence="5" type="ORF">D1866_08775</name>
    <name evidence="4" type="ORF">GFB69_00220</name>
</gene>
<evidence type="ECO:0000313" key="5">
    <source>
        <dbReference type="EMBL" id="QGR22075.1"/>
    </source>
</evidence>
<evidence type="ECO:0000313" key="6">
    <source>
        <dbReference type="Proteomes" id="UP000426328"/>
    </source>
</evidence>
<dbReference type="RefSeq" id="WP_152939156.1">
    <property type="nucleotide sequence ID" value="NZ_CP045482.1"/>
</dbReference>
<keyword evidence="6" id="KW-1185">Reference proteome</keyword>
<dbReference type="EMBL" id="WHYS01000001">
    <property type="protein sequence ID" value="MQL54246.1"/>
    <property type="molecule type" value="Genomic_DNA"/>
</dbReference>
<organism evidence="5 6">
    <name type="scientific">Acidianus ambivalens</name>
    <name type="common">Desulfurolobus ambivalens</name>
    <dbReference type="NCBI Taxonomy" id="2283"/>
    <lineage>
        <taxon>Archaea</taxon>
        <taxon>Thermoproteota</taxon>
        <taxon>Thermoprotei</taxon>
        <taxon>Sulfolobales</taxon>
        <taxon>Sulfolobaceae</taxon>
        <taxon>Acidianus</taxon>
    </lineage>
</organism>
<evidence type="ECO:0000313" key="4">
    <source>
        <dbReference type="EMBL" id="MQL54246.1"/>
    </source>
</evidence>
<proteinExistence type="predicted"/>
<evidence type="ECO:0000256" key="1">
    <source>
        <dbReference type="ARBA" id="ARBA00023122"/>
    </source>
</evidence>
<dbReference type="Gene3D" id="3.10.580.10">
    <property type="entry name" value="CBS-domain"/>
    <property type="match status" value="1"/>
</dbReference>
<dbReference type="Pfam" id="PF00571">
    <property type="entry name" value="CBS"/>
    <property type="match status" value="2"/>
</dbReference>
<reference evidence="5 6" key="2">
    <citation type="submission" date="2019-10" db="EMBL/GenBank/DDBJ databases">
        <title>Genome Sequences from Six Type Strain Members of the Archaeal Family Sulfolobaceae: Acidianus ambivalens, Acidianus infernus, Metallosphaera prunae, Stygiolobus azoricus, Sulfolobus metallicus, and Sulfurisphaera ohwakuensis.</title>
        <authorList>
            <person name="Counts J.A."/>
            <person name="Kelly R.M."/>
        </authorList>
    </citation>
    <scope>NUCLEOTIDE SEQUENCE [LARGE SCALE GENOMIC DNA]</scope>
    <source>
        <strain evidence="5 6">LEI 10</strain>
    </source>
</reference>
<feature type="domain" description="CBS" evidence="3">
    <location>
        <begin position="71"/>
        <end position="130"/>
    </location>
</feature>
<evidence type="ECO:0000259" key="3">
    <source>
        <dbReference type="PROSITE" id="PS51371"/>
    </source>
</evidence>
<dbReference type="PANTHER" id="PTHR43080:SF2">
    <property type="entry name" value="CBS DOMAIN-CONTAINING PROTEIN"/>
    <property type="match status" value="1"/>
</dbReference>
<name>A0A650CWL4_ACIAM</name>
<dbReference type="AlphaFoldDB" id="A0A650CWL4"/>
<accession>A0A650CWL4</accession>
<dbReference type="InterPro" id="IPR046342">
    <property type="entry name" value="CBS_dom_sf"/>
</dbReference>
<reference evidence="4 7" key="1">
    <citation type="submission" date="2019-10" db="EMBL/GenBank/DDBJ databases">
        <title>Comparative genomics of sulfur disproportionating microorganisms.</title>
        <authorList>
            <person name="Ward L.M."/>
            <person name="Bertran E."/>
            <person name="Johnston D."/>
        </authorList>
    </citation>
    <scope>NUCLEOTIDE SEQUENCE [LARGE SCALE GENOMIC DNA]</scope>
    <source>
        <strain evidence="4 7">DSM 3772</strain>
    </source>
</reference>
<dbReference type="SMART" id="SM00116">
    <property type="entry name" value="CBS"/>
    <property type="match status" value="2"/>
</dbReference>